<evidence type="ECO:0000256" key="1">
    <source>
        <dbReference type="SAM" id="Coils"/>
    </source>
</evidence>
<accession>A0A8S5S8K2</accession>
<dbReference type="EMBL" id="BK032549">
    <property type="protein sequence ID" value="DAF47007.1"/>
    <property type="molecule type" value="Genomic_DNA"/>
</dbReference>
<evidence type="ECO:0000313" key="2">
    <source>
        <dbReference type="EMBL" id="DAF47007.1"/>
    </source>
</evidence>
<name>A0A8S5S8K2_9CAUD</name>
<reference evidence="2" key="1">
    <citation type="journal article" date="2021" name="Proc. Natl. Acad. Sci. U.S.A.">
        <title>A Catalog of Tens of Thousands of Viruses from Human Metagenomes Reveals Hidden Associations with Chronic Diseases.</title>
        <authorList>
            <person name="Tisza M.J."/>
            <person name="Buck C.B."/>
        </authorList>
    </citation>
    <scope>NUCLEOTIDE SEQUENCE</scope>
    <source>
        <strain evidence="2">CtnzH2</strain>
    </source>
</reference>
<proteinExistence type="predicted"/>
<feature type="coiled-coil region" evidence="1">
    <location>
        <begin position="10"/>
        <end position="37"/>
    </location>
</feature>
<sequence>MSKKYYDGPVQDTERTLEELEKDIEKEKKRCEKMNSWEDAE</sequence>
<organism evidence="2">
    <name type="scientific">Myoviridae sp. ctnzH2</name>
    <dbReference type="NCBI Taxonomy" id="2827707"/>
    <lineage>
        <taxon>Viruses</taxon>
        <taxon>Duplodnaviria</taxon>
        <taxon>Heunggongvirae</taxon>
        <taxon>Uroviricota</taxon>
        <taxon>Caudoviricetes</taxon>
    </lineage>
</organism>
<keyword evidence="1" id="KW-0175">Coiled coil</keyword>
<protein>
    <submittedName>
        <fullName evidence="2">Uncharacterized protein</fullName>
    </submittedName>
</protein>